<comment type="caution">
    <text evidence="1">The sequence shown here is derived from an EMBL/GenBank/DDBJ whole genome shotgun (WGS) entry which is preliminary data.</text>
</comment>
<gene>
    <name evidence="1" type="ORF">GCM10022204_26620</name>
</gene>
<evidence type="ECO:0000313" key="1">
    <source>
        <dbReference type="EMBL" id="GAA3707381.1"/>
    </source>
</evidence>
<dbReference type="RefSeq" id="WP_344812873.1">
    <property type="nucleotide sequence ID" value="NZ_BAAAYX010000011.1"/>
</dbReference>
<name>A0ABP7DSC8_9ACTN</name>
<evidence type="ECO:0000313" key="2">
    <source>
        <dbReference type="Proteomes" id="UP001500051"/>
    </source>
</evidence>
<reference evidence="2" key="1">
    <citation type="journal article" date="2019" name="Int. J. Syst. Evol. Microbiol.">
        <title>The Global Catalogue of Microorganisms (GCM) 10K type strain sequencing project: providing services to taxonomists for standard genome sequencing and annotation.</title>
        <authorList>
            <consortium name="The Broad Institute Genomics Platform"/>
            <consortium name="The Broad Institute Genome Sequencing Center for Infectious Disease"/>
            <person name="Wu L."/>
            <person name="Ma J."/>
        </authorList>
    </citation>
    <scope>NUCLEOTIDE SEQUENCE [LARGE SCALE GENOMIC DNA]</scope>
    <source>
        <strain evidence="2">JCM 16548</strain>
    </source>
</reference>
<dbReference type="EMBL" id="BAAAYX010000011">
    <property type="protein sequence ID" value="GAA3707381.1"/>
    <property type="molecule type" value="Genomic_DNA"/>
</dbReference>
<evidence type="ECO:0008006" key="3">
    <source>
        <dbReference type="Google" id="ProtNLM"/>
    </source>
</evidence>
<proteinExistence type="predicted"/>
<dbReference type="Proteomes" id="UP001500051">
    <property type="component" value="Unassembled WGS sequence"/>
</dbReference>
<accession>A0ABP7DSC8</accession>
<sequence length="127" mass="13872">MTSESSTTPSDGRVFFRDIKPYAIVDDLNQLRGPASGVVKLPHSVLWAPSGAGIDLDEPGGRGLAYRAVLAEGTVEDLVQILNRDQLIVVWPELLLPRRVSEMWETRFSELRPATPVQGALNGPGQH</sequence>
<keyword evidence="2" id="KW-1185">Reference proteome</keyword>
<organism evidence="1 2">
    <name type="scientific">Microlunatus aurantiacus</name>
    <dbReference type="NCBI Taxonomy" id="446786"/>
    <lineage>
        <taxon>Bacteria</taxon>
        <taxon>Bacillati</taxon>
        <taxon>Actinomycetota</taxon>
        <taxon>Actinomycetes</taxon>
        <taxon>Propionibacteriales</taxon>
        <taxon>Propionibacteriaceae</taxon>
        <taxon>Microlunatus</taxon>
    </lineage>
</organism>
<protein>
    <recommendedName>
        <fullName evidence="3">Transcriptional regulator</fullName>
    </recommendedName>
</protein>